<feature type="region of interest" description="Disordered" evidence="1">
    <location>
        <begin position="112"/>
        <end position="133"/>
    </location>
</feature>
<evidence type="ECO:0000313" key="2">
    <source>
        <dbReference type="EMBL" id="CAL8120167.1"/>
    </source>
</evidence>
<feature type="compositionally biased region" description="Polar residues" evidence="1">
    <location>
        <begin position="1"/>
        <end position="29"/>
    </location>
</feature>
<feature type="region of interest" description="Disordered" evidence="1">
    <location>
        <begin position="1"/>
        <end position="73"/>
    </location>
</feature>
<proteinExistence type="predicted"/>
<name>A0ABP1R4Z9_9HEXA</name>
<dbReference type="Proteomes" id="UP001642540">
    <property type="component" value="Unassembled WGS sequence"/>
</dbReference>
<accession>A0ABP1R4Z9</accession>
<sequence>MYSFNSTDPNQTSGSQLSSNGKYNGQSKILFQAPTEKSFAHGENGSATLYRTPKPPQQPPIPSQTNSYQQGHTQNSTTTFVYHSAWAKAVQSRSIIHRLYPQNTYHYQQESGLSAPQFQQHPTSSSSRQLDTGLAATPSTTYNIPPNCFYDGPIMTSTPYYHHSTGFEDDRIQVSYSSNNYDSF</sequence>
<evidence type="ECO:0000256" key="1">
    <source>
        <dbReference type="SAM" id="MobiDB-lite"/>
    </source>
</evidence>
<evidence type="ECO:0000313" key="3">
    <source>
        <dbReference type="Proteomes" id="UP001642540"/>
    </source>
</evidence>
<feature type="compositionally biased region" description="Pro residues" evidence="1">
    <location>
        <begin position="53"/>
        <end position="62"/>
    </location>
</feature>
<protein>
    <submittedName>
        <fullName evidence="2">Uncharacterized protein</fullName>
    </submittedName>
</protein>
<keyword evidence="3" id="KW-1185">Reference proteome</keyword>
<reference evidence="2 3" key="1">
    <citation type="submission" date="2024-08" db="EMBL/GenBank/DDBJ databases">
        <authorList>
            <person name="Cucini C."/>
            <person name="Frati F."/>
        </authorList>
    </citation>
    <scope>NUCLEOTIDE SEQUENCE [LARGE SCALE GENOMIC DNA]</scope>
</reference>
<organism evidence="2 3">
    <name type="scientific">Orchesella dallaii</name>
    <dbReference type="NCBI Taxonomy" id="48710"/>
    <lineage>
        <taxon>Eukaryota</taxon>
        <taxon>Metazoa</taxon>
        <taxon>Ecdysozoa</taxon>
        <taxon>Arthropoda</taxon>
        <taxon>Hexapoda</taxon>
        <taxon>Collembola</taxon>
        <taxon>Entomobryomorpha</taxon>
        <taxon>Entomobryoidea</taxon>
        <taxon>Orchesellidae</taxon>
        <taxon>Orchesellinae</taxon>
        <taxon>Orchesella</taxon>
    </lineage>
</organism>
<gene>
    <name evidence="2" type="ORF">ODALV1_LOCUS18881</name>
</gene>
<dbReference type="EMBL" id="CAXLJM020000062">
    <property type="protein sequence ID" value="CAL8120167.1"/>
    <property type="molecule type" value="Genomic_DNA"/>
</dbReference>
<comment type="caution">
    <text evidence="2">The sequence shown here is derived from an EMBL/GenBank/DDBJ whole genome shotgun (WGS) entry which is preliminary data.</text>
</comment>
<feature type="compositionally biased region" description="Polar residues" evidence="1">
    <location>
        <begin position="112"/>
        <end position="130"/>
    </location>
</feature>